<sequence>MDLHTVLRSRITAAAVGATVLGVSAALVPTVSTAVVTSTAASAIVTWTDSADDFTAAPTGTFPLNDQWYWASVTDLGGEGTITDHATLDEDGLSVSEGEAVALVRGLNTPVAPAAVPALAAGISMTTTGATSFGLAVQEGDDSTAQSVVFATDEPVTDGGGTISGTSNWIDPTTGEVESTTELAADLRDADAEVVGYVVYVGIDIADGITAPPTEPTETPAPTDQPTPAPTVDGAPAPTGLPGTELKSLAAPLEVNGQALAADASGSISALRVDDTTTYFTPQPAAAAELLTPTATLTEATTTGVRIQGSGFAPGEVVGAGVGTGAQGTEIPGVAFRADAEGNVSGTIVLPADFVNAAGAYSVGLVGASSAQAAQAALTVTADPAAAGDPGTAPVAVPVPGTATFTG</sequence>
<keyword evidence="4" id="KW-1185">Reference proteome</keyword>
<protein>
    <recommendedName>
        <fullName evidence="5">Htaa domain-containing protein</fullName>
    </recommendedName>
</protein>
<evidence type="ECO:0008006" key="5">
    <source>
        <dbReference type="Google" id="ProtNLM"/>
    </source>
</evidence>
<evidence type="ECO:0000313" key="3">
    <source>
        <dbReference type="EMBL" id="MBT1588361.1"/>
    </source>
</evidence>
<dbReference type="Proteomes" id="UP001519641">
    <property type="component" value="Unassembled WGS sequence"/>
</dbReference>
<keyword evidence="2" id="KW-0732">Signal</keyword>
<gene>
    <name evidence="3" type="ORF">KK097_11105</name>
</gene>
<evidence type="ECO:0000313" key="4">
    <source>
        <dbReference type="Proteomes" id="UP001519641"/>
    </source>
</evidence>
<feature type="compositionally biased region" description="Low complexity" evidence="1">
    <location>
        <begin position="210"/>
        <end position="222"/>
    </location>
</feature>
<feature type="compositionally biased region" description="Polar residues" evidence="1">
    <location>
        <begin position="164"/>
        <end position="174"/>
    </location>
</feature>
<feature type="region of interest" description="Disordered" evidence="1">
    <location>
        <begin position="210"/>
        <end position="238"/>
    </location>
</feature>
<accession>A0ABS5VFU9</accession>
<comment type="caution">
    <text evidence="3">The sequence shown here is derived from an EMBL/GenBank/DDBJ whole genome shotgun (WGS) entry which is preliminary data.</text>
</comment>
<dbReference type="RefSeq" id="WP_214544789.1">
    <property type="nucleotide sequence ID" value="NZ_JAHEWS010000015.1"/>
</dbReference>
<evidence type="ECO:0000256" key="1">
    <source>
        <dbReference type="SAM" id="MobiDB-lite"/>
    </source>
</evidence>
<feature type="chain" id="PRO_5046661660" description="Htaa domain-containing protein" evidence="2">
    <location>
        <begin position="26"/>
        <end position="407"/>
    </location>
</feature>
<name>A0ABS5VFU9_9MICO</name>
<feature type="region of interest" description="Disordered" evidence="1">
    <location>
        <begin position="154"/>
        <end position="174"/>
    </location>
</feature>
<proteinExistence type="predicted"/>
<feature type="signal peptide" evidence="2">
    <location>
        <begin position="1"/>
        <end position="25"/>
    </location>
</feature>
<reference evidence="3 4" key="1">
    <citation type="submission" date="2021-05" db="EMBL/GenBank/DDBJ databases">
        <title>Whole genome sequence of Curtobacterium flaccumfaciens pv. flaccumfaciens strain CFBP 8819.</title>
        <authorList>
            <person name="Osdaghi E."/>
            <person name="Taghouti G."/>
            <person name="Portier P."/>
            <person name="Fazliarab A."/>
            <person name="Taghavi S.M."/>
            <person name="Briand M."/>
            <person name="Le-Saux M."/>
            <person name="Jacques M.-A."/>
        </authorList>
    </citation>
    <scope>NUCLEOTIDE SEQUENCE [LARGE SCALE GENOMIC DNA]</scope>
    <source>
        <strain evidence="3 4">CFBP 8819</strain>
    </source>
</reference>
<evidence type="ECO:0000256" key="2">
    <source>
        <dbReference type="SAM" id="SignalP"/>
    </source>
</evidence>
<dbReference type="EMBL" id="JAHEWS010000015">
    <property type="protein sequence ID" value="MBT1588361.1"/>
    <property type="molecule type" value="Genomic_DNA"/>
</dbReference>
<organism evidence="3 4">
    <name type="scientific">Curtobacterium aurantiacum</name>
    <dbReference type="NCBI Taxonomy" id="3236919"/>
    <lineage>
        <taxon>Bacteria</taxon>
        <taxon>Bacillati</taxon>
        <taxon>Actinomycetota</taxon>
        <taxon>Actinomycetes</taxon>
        <taxon>Micrococcales</taxon>
        <taxon>Microbacteriaceae</taxon>
        <taxon>Curtobacterium</taxon>
    </lineage>
</organism>